<comment type="catalytic activity">
    <reaction evidence="7">
        <text>5-amino-6-(5-phospho-D-ribitylamino)uracil + NADP(+) = 5-amino-6-(5-phospho-D-ribosylamino)uracil + NADPH + H(+)</text>
        <dbReference type="Rhea" id="RHEA:17845"/>
        <dbReference type="ChEBI" id="CHEBI:15378"/>
        <dbReference type="ChEBI" id="CHEBI:57783"/>
        <dbReference type="ChEBI" id="CHEBI:58349"/>
        <dbReference type="ChEBI" id="CHEBI:58421"/>
        <dbReference type="ChEBI" id="CHEBI:58453"/>
        <dbReference type="EC" id="1.1.1.193"/>
    </reaction>
</comment>
<dbReference type="RefSeq" id="WP_012868578.1">
    <property type="nucleotide sequence ID" value="NC_013521.1"/>
</dbReference>
<dbReference type="PROSITE" id="PS51747">
    <property type="entry name" value="CYT_DCMP_DEAMINASES_2"/>
    <property type="match status" value="1"/>
</dbReference>
<sequence>MPAEPSDTRATRPFRRHLEDAAMSRALELAREDRLAASLGPRGGCVLLGADGTVLGEARTDRVARVHATAQALAEAGHRAQGATAVVTLEPCCLGGDARATGPSPLPHGPCAQALVDAGVRRVVVAHLDPDPGTSGGAALLRGAGVEVVAASAAAADEALSLNRAWTFGVQAGRPLVTWVVEGGGSAGGPNPDLDRLRAQVDTLVVSTWAVLAHDVSLAALGPDGHPAARQPLRVVVGTRELDPGLPIFDGPGRTLHFATRDPALTLAAIYDLGGRHVLLSGGTALAAEFLRAGLVDEIISHVTPEWTSQGGVGATDLGVGELPDTTRLVDVRLVDDDAGRPRMRVTLVPSSSPLVTTTGTGSRAAAEGPLR</sequence>
<dbReference type="EMBL" id="CP001819">
    <property type="protein sequence ID" value="ACZ23510.1"/>
    <property type="molecule type" value="Genomic_DNA"/>
</dbReference>
<dbReference type="InterPro" id="IPR016193">
    <property type="entry name" value="Cytidine_deaminase-like"/>
</dbReference>
<dbReference type="Pfam" id="PF00383">
    <property type="entry name" value="dCMP_cyt_deam_1"/>
    <property type="match status" value="1"/>
</dbReference>
<keyword evidence="12" id="KW-1185">Reference proteome</keyword>
<dbReference type="EC" id="3.5.4.26" evidence="5"/>
<dbReference type="GO" id="GO:0008703">
    <property type="term" value="F:5-amino-6-(5-phosphoribosylamino)uracil reductase activity"/>
    <property type="evidence" value="ECO:0007669"/>
    <property type="project" value="UniProtKB-EC"/>
</dbReference>
<gene>
    <name evidence="11" type="ordered locus">Sked_36240</name>
</gene>
<evidence type="ECO:0000256" key="9">
    <source>
        <dbReference type="SAM" id="MobiDB-lite"/>
    </source>
</evidence>
<evidence type="ECO:0000313" key="11">
    <source>
        <dbReference type="EMBL" id="ACZ23510.1"/>
    </source>
</evidence>
<proteinExistence type="inferred from homology"/>
<comment type="catalytic activity">
    <reaction evidence="8">
        <text>2,5-diamino-6-hydroxy-4-(5-phosphoribosylamino)-pyrimidine + H2O + H(+) = 5-amino-6-(5-phospho-D-ribosylamino)uracil + NH4(+)</text>
        <dbReference type="Rhea" id="RHEA:21868"/>
        <dbReference type="ChEBI" id="CHEBI:15377"/>
        <dbReference type="ChEBI" id="CHEBI:15378"/>
        <dbReference type="ChEBI" id="CHEBI:28938"/>
        <dbReference type="ChEBI" id="CHEBI:58453"/>
        <dbReference type="ChEBI" id="CHEBI:58614"/>
        <dbReference type="EC" id="3.5.4.26"/>
    </reaction>
</comment>
<evidence type="ECO:0000256" key="1">
    <source>
        <dbReference type="ARBA" id="ARBA00002151"/>
    </source>
</evidence>
<accession>D1BFK7</accession>
<dbReference type="GO" id="GO:0008835">
    <property type="term" value="F:diaminohydroxyphosphoribosylaminopyrimidine deaminase activity"/>
    <property type="evidence" value="ECO:0007669"/>
    <property type="project" value="UniProtKB-EC"/>
</dbReference>
<evidence type="ECO:0000256" key="6">
    <source>
        <dbReference type="ARBA" id="ARBA00019930"/>
    </source>
</evidence>
<organism evidence="11 12">
    <name type="scientific">Sanguibacter keddieii (strain ATCC 51767 / DSM 10542 / NCFB 3025 / ST-74)</name>
    <dbReference type="NCBI Taxonomy" id="446469"/>
    <lineage>
        <taxon>Bacteria</taxon>
        <taxon>Bacillati</taxon>
        <taxon>Actinomycetota</taxon>
        <taxon>Actinomycetes</taxon>
        <taxon>Micrococcales</taxon>
        <taxon>Sanguibacteraceae</taxon>
        <taxon>Sanguibacter</taxon>
    </lineage>
</organism>
<comment type="function">
    <text evidence="1">Converts 2,5-diamino-6-(ribosylamino)-4(3h)-pyrimidinone 5'-phosphate into 5-amino-6-(ribosylamino)-2,4(1h,3h)-pyrimidinedione 5'-phosphate.</text>
</comment>
<feature type="domain" description="CMP/dCMP-type deaminase" evidence="10">
    <location>
        <begin position="17"/>
        <end position="148"/>
    </location>
</feature>
<dbReference type="AlphaFoldDB" id="D1BFK7"/>
<dbReference type="InterPro" id="IPR002734">
    <property type="entry name" value="RibDG_C"/>
</dbReference>
<protein>
    <recommendedName>
        <fullName evidence="6">Riboflavin biosynthesis protein RibD</fullName>
        <ecNumber evidence="5">3.5.4.26</ecNumber>
    </recommendedName>
</protein>
<dbReference type="STRING" id="446469.Sked_36240"/>
<dbReference type="SUPFAM" id="SSF53597">
    <property type="entry name" value="Dihydrofolate reductase-like"/>
    <property type="match status" value="1"/>
</dbReference>
<comment type="similarity">
    <text evidence="3">In the N-terminal section; belongs to the cytidine and deoxycytidylate deaminase family.</text>
</comment>
<comment type="similarity">
    <text evidence="4">In the C-terminal section; belongs to the HTP reductase family.</text>
</comment>
<name>D1BFK7_SANKS</name>
<dbReference type="SUPFAM" id="SSF53927">
    <property type="entry name" value="Cytidine deaminase-like"/>
    <property type="match status" value="1"/>
</dbReference>
<evidence type="ECO:0000259" key="10">
    <source>
        <dbReference type="PROSITE" id="PS51747"/>
    </source>
</evidence>
<feature type="region of interest" description="Disordered" evidence="9">
    <location>
        <begin position="352"/>
        <end position="372"/>
    </location>
</feature>
<evidence type="ECO:0000256" key="3">
    <source>
        <dbReference type="ARBA" id="ARBA00005259"/>
    </source>
</evidence>
<dbReference type="Pfam" id="PF01872">
    <property type="entry name" value="RibD_C"/>
    <property type="match status" value="1"/>
</dbReference>
<dbReference type="Gene3D" id="3.40.430.10">
    <property type="entry name" value="Dihydrofolate Reductase, subunit A"/>
    <property type="match status" value="1"/>
</dbReference>
<evidence type="ECO:0000256" key="5">
    <source>
        <dbReference type="ARBA" id="ARBA00012766"/>
    </source>
</evidence>
<dbReference type="eggNOG" id="COG0117">
    <property type="taxonomic scope" value="Bacteria"/>
</dbReference>
<feature type="compositionally biased region" description="Polar residues" evidence="9">
    <location>
        <begin position="352"/>
        <end position="362"/>
    </location>
</feature>
<evidence type="ECO:0000256" key="7">
    <source>
        <dbReference type="ARBA" id="ARBA00049861"/>
    </source>
</evidence>
<dbReference type="Proteomes" id="UP000000322">
    <property type="component" value="Chromosome"/>
</dbReference>
<dbReference type="eggNOG" id="COG1985">
    <property type="taxonomic scope" value="Bacteria"/>
</dbReference>
<evidence type="ECO:0000256" key="4">
    <source>
        <dbReference type="ARBA" id="ARBA00007417"/>
    </source>
</evidence>
<dbReference type="InterPro" id="IPR002125">
    <property type="entry name" value="CMP_dCMP_dom"/>
</dbReference>
<dbReference type="InterPro" id="IPR024072">
    <property type="entry name" value="DHFR-like_dom_sf"/>
</dbReference>
<reference evidence="11 12" key="1">
    <citation type="journal article" date="2009" name="Stand. Genomic Sci.">
        <title>Complete genome sequence of Sanguibacter keddieii type strain (ST-74).</title>
        <authorList>
            <person name="Ivanova N."/>
            <person name="Sikorski J."/>
            <person name="Sims D."/>
            <person name="Brettin T."/>
            <person name="Detter J.C."/>
            <person name="Han C."/>
            <person name="Lapidus A."/>
            <person name="Copeland A."/>
            <person name="Glavina Del Rio T."/>
            <person name="Nolan M."/>
            <person name="Chen F."/>
            <person name="Lucas S."/>
            <person name="Tice H."/>
            <person name="Cheng J.F."/>
            <person name="Bruce D."/>
            <person name="Goodwin L."/>
            <person name="Pitluck S."/>
            <person name="Pati A."/>
            <person name="Mavromatis K."/>
            <person name="Chen A."/>
            <person name="Palaniappan K."/>
            <person name="D'haeseleer P."/>
            <person name="Chain P."/>
            <person name="Bristow J."/>
            <person name="Eisen J.A."/>
            <person name="Markowitz V."/>
            <person name="Hugenholtz P."/>
            <person name="Goker M."/>
            <person name="Pukall R."/>
            <person name="Klenk H.P."/>
            <person name="Kyrpides N.C."/>
        </authorList>
    </citation>
    <scope>NUCLEOTIDE SEQUENCE [LARGE SCALE GENOMIC DNA]</scope>
    <source>
        <strain evidence="12">ATCC 51767 / DSM 10542 / NCFB 3025 / ST-74</strain>
    </source>
</reference>
<dbReference type="UniPathway" id="UPA00275">
    <property type="reaction ID" value="UER00401"/>
</dbReference>
<evidence type="ECO:0000256" key="2">
    <source>
        <dbReference type="ARBA" id="ARBA00004882"/>
    </source>
</evidence>
<evidence type="ECO:0000313" key="12">
    <source>
        <dbReference type="Proteomes" id="UP000000322"/>
    </source>
</evidence>
<dbReference type="GO" id="GO:0009231">
    <property type="term" value="P:riboflavin biosynthetic process"/>
    <property type="evidence" value="ECO:0007669"/>
    <property type="project" value="UniProtKB-UniPathway"/>
</dbReference>
<dbReference type="Gene3D" id="3.40.140.10">
    <property type="entry name" value="Cytidine Deaminase, domain 2"/>
    <property type="match status" value="1"/>
</dbReference>
<dbReference type="HOGENOM" id="CLU_036590_1_0_11"/>
<evidence type="ECO:0000256" key="8">
    <source>
        <dbReference type="ARBA" id="ARBA00049886"/>
    </source>
</evidence>
<comment type="pathway">
    <text evidence="2">Cofactor biosynthesis; riboflavin biosynthesis; 5-amino-6-(D-ribitylamino)uracil from GTP: step 2/4.</text>
</comment>
<dbReference type="OrthoDB" id="5243299at2"/>
<dbReference type="KEGG" id="ske:Sked_36240"/>